<organism evidence="1 2">
    <name type="scientific">Rhizobium meliloti</name>
    <name type="common">Ensifer meliloti</name>
    <name type="synonym">Sinorhizobium meliloti</name>
    <dbReference type="NCBI Taxonomy" id="382"/>
    <lineage>
        <taxon>Bacteria</taxon>
        <taxon>Pseudomonadati</taxon>
        <taxon>Pseudomonadota</taxon>
        <taxon>Alphaproteobacteria</taxon>
        <taxon>Hyphomicrobiales</taxon>
        <taxon>Rhizobiaceae</taxon>
        <taxon>Sinorhizobium/Ensifer group</taxon>
        <taxon>Sinorhizobium</taxon>
    </lineage>
</organism>
<dbReference type="AlphaFoldDB" id="A0A2J0ZA85"/>
<dbReference type="Gene3D" id="2.10.109.10">
    <property type="entry name" value="Umud Fragment, subunit A"/>
    <property type="match status" value="1"/>
</dbReference>
<dbReference type="InterPro" id="IPR036286">
    <property type="entry name" value="LexA/Signal_pep-like_sf"/>
</dbReference>
<reference evidence="1 2" key="1">
    <citation type="submission" date="2017-06" db="EMBL/GenBank/DDBJ databases">
        <title>Ensifer strains isolated from leguminous trees and herbs display diverse denitrification phenotypes with some acting as strong N2O sinks.</title>
        <authorList>
            <person name="Woliy K."/>
            <person name="Mania D."/>
            <person name="Bakken L.R."/>
            <person name="Frostegard A."/>
        </authorList>
    </citation>
    <scope>NUCLEOTIDE SEQUENCE [LARGE SCALE GENOMIC DNA]</scope>
    <source>
        <strain evidence="1 2">AC50a</strain>
    </source>
</reference>
<dbReference type="SUPFAM" id="SSF51306">
    <property type="entry name" value="LexA/Signal peptidase"/>
    <property type="match status" value="1"/>
</dbReference>
<name>A0A2J0ZA85_RHIML</name>
<evidence type="ECO:0000313" key="1">
    <source>
        <dbReference type="EMBL" id="PJR17431.1"/>
    </source>
</evidence>
<gene>
    <name evidence="1" type="ORF">CEJ86_00830</name>
</gene>
<evidence type="ECO:0000313" key="2">
    <source>
        <dbReference type="Proteomes" id="UP000231987"/>
    </source>
</evidence>
<proteinExistence type="predicted"/>
<evidence type="ECO:0008006" key="3">
    <source>
        <dbReference type="Google" id="ProtNLM"/>
    </source>
</evidence>
<comment type="caution">
    <text evidence="1">The sequence shown here is derived from an EMBL/GenBank/DDBJ whole genome shotgun (WGS) entry which is preliminary data.</text>
</comment>
<dbReference type="EMBL" id="NJGD01000001">
    <property type="protein sequence ID" value="PJR17431.1"/>
    <property type="molecule type" value="Genomic_DNA"/>
</dbReference>
<protein>
    <recommendedName>
        <fullName evidence="3">S24 family peptidase</fullName>
    </recommendedName>
</protein>
<sequence>MQAENVLSGRFRVHAVIGDSMEPALRGGRDYALVSPVTSYSGEGIYLIDTGLGVDLFRVTSTFDGVGGLCLSKENQRYRSQSISREQFNETVLGIVVADIKPRDERFLGEMVQ</sequence>
<dbReference type="Proteomes" id="UP000231987">
    <property type="component" value="Unassembled WGS sequence"/>
</dbReference>
<accession>A0A2J0ZA85</accession>